<feature type="compositionally biased region" description="Low complexity" evidence="1">
    <location>
        <begin position="1"/>
        <end position="16"/>
    </location>
</feature>
<feature type="compositionally biased region" description="Polar residues" evidence="1">
    <location>
        <begin position="37"/>
        <end position="89"/>
    </location>
</feature>
<proteinExistence type="predicted"/>
<dbReference type="Proteomes" id="UP000272942">
    <property type="component" value="Unassembled WGS sequence"/>
</dbReference>
<dbReference type="EMBL" id="UZAN01053656">
    <property type="protein sequence ID" value="VDP90079.1"/>
    <property type="molecule type" value="Genomic_DNA"/>
</dbReference>
<dbReference type="SMART" id="SM00515">
    <property type="entry name" value="eIF5C"/>
    <property type="match status" value="1"/>
</dbReference>
<dbReference type="PROSITE" id="PS51363">
    <property type="entry name" value="W2"/>
    <property type="match status" value="1"/>
</dbReference>
<evidence type="ECO:0000256" key="1">
    <source>
        <dbReference type="SAM" id="MobiDB-lite"/>
    </source>
</evidence>
<dbReference type="OrthoDB" id="514777at2759"/>
<dbReference type="SUPFAM" id="SSF48371">
    <property type="entry name" value="ARM repeat"/>
    <property type="match status" value="1"/>
</dbReference>
<sequence length="450" mass="49675">MSTPFSRSSPSSWEPSTRLAPAMASTALRNPLPSLRPDTQLNFNQSASRRSVTSPQTTIDNSVYPRQSVSPTQRMTQVNTMPTSNLSDTSDVHSDSRTAHSTRPGNASDEQKKLTKKLLHLFEEAANVEDLVAKLQVAELVGRLNTEVLALFVMRACEEEGSQLNEKLLEILEERNLAFLVPSLSLSHRLTVLLASEGANDAQQNRDESVAQAFLLCIQEHTTQDDRQSPEFIHALLPAVYAYVHQIGLAECPSTTSATELLKRERTAWKALLATGLSDSLRGSPERQLDALHALQLFWMSKGMPKGFLLRCFMNLYDSELVDENTFFAWKEEINPNYPAKGQALFEVNRWLNWLATAEEEEDEEDNETKLAGRTNKENAVHSPELSQSAVSTDTAPTRSSDLCSDELSDALTTAEMDAIRASSFNTNGGTGESIANGPGESLAMLVMQQ</sequence>
<accession>A0A183B0S2</accession>
<feature type="compositionally biased region" description="Basic and acidic residues" evidence="1">
    <location>
        <begin position="368"/>
        <end position="380"/>
    </location>
</feature>
<feature type="region of interest" description="Disordered" evidence="1">
    <location>
        <begin position="423"/>
        <end position="442"/>
    </location>
</feature>
<dbReference type="CDD" id="cd11559">
    <property type="entry name" value="W2_eIF4G1_like"/>
    <property type="match status" value="1"/>
</dbReference>
<dbReference type="InterPro" id="IPR003307">
    <property type="entry name" value="W2_domain"/>
</dbReference>
<dbReference type="WBParaSite" id="ECPE_0001284401-mRNA-1">
    <property type="protein sequence ID" value="ECPE_0001284401-mRNA-1"/>
    <property type="gene ID" value="ECPE_0001284401"/>
</dbReference>
<keyword evidence="4" id="KW-1185">Reference proteome</keyword>
<dbReference type="InterPro" id="IPR016024">
    <property type="entry name" value="ARM-type_fold"/>
</dbReference>
<feature type="region of interest" description="Disordered" evidence="1">
    <location>
        <begin position="359"/>
        <end position="403"/>
    </location>
</feature>
<gene>
    <name evidence="3" type="ORF">ECPE_LOCUS12807</name>
</gene>
<protein>
    <submittedName>
        <fullName evidence="5">W2 domain-containing protein</fullName>
    </submittedName>
</protein>
<dbReference type="Pfam" id="PF02020">
    <property type="entry name" value="W2"/>
    <property type="match status" value="1"/>
</dbReference>
<evidence type="ECO:0000313" key="3">
    <source>
        <dbReference type="EMBL" id="VDP90079.1"/>
    </source>
</evidence>
<evidence type="ECO:0000259" key="2">
    <source>
        <dbReference type="PROSITE" id="PS51363"/>
    </source>
</evidence>
<dbReference type="AlphaFoldDB" id="A0A183B0S2"/>
<evidence type="ECO:0000313" key="5">
    <source>
        <dbReference type="WBParaSite" id="ECPE_0001284401-mRNA-1"/>
    </source>
</evidence>
<organism evidence="5">
    <name type="scientific">Echinostoma caproni</name>
    <dbReference type="NCBI Taxonomy" id="27848"/>
    <lineage>
        <taxon>Eukaryota</taxon>
        <taxon>Metazoa</taxon>
        <taxon>Spiralia</taxon>
        <taxon>Lophotrochozoa</taxon>
        <taxon>Platyhelminthes</taxon>
        <taxon>Trematoda</taxon>
        <taxon>Digenea</taxon>
        <taxon>Plagiorchiida</taxon>
        <taxon>Echinostomata</taxon>
        <taxon>Echinostomatoidea</taxon>
        <taxon>Echinostomatidae</taxon>
        <taxon>Echinostoma</taxon>
    </lineage>
</organism>
<reference evidence="5" key="1">
    <citation type="submission" date="2016-06" db="UniProtKB">
        <authorList>
            <consortium name="WormBaseParasite"/>
        </authorList>
    </citation>
    <scope>IDENTIFICATION</scope>
</reference>
<name>A0A183B0S2_9TREM</name>
<feature type="domain" description="W2" evidence="2">
    <location>
        <begin position="158"/>
        <end position="365"/>
    </location>
</feature>
<evidence type="ECO:0000313" key="4">
    <source>
        <dbReference type="Proteomes" id="UP000272942"/>
    </source>
</evidence>
<reference evidence="3 4" key="2">
    <citation type="submission" date="2018-11" db="EMBL/GenBank/DDBJ databases">
        <authorList>
            <consortium name="Pathogen Informatics"/>
        </authorList>
    </citation>
    <scope>NUCLEOTIDE SEQUENCE [LARGE SCALE GENOMIC DNA]</scope>
    <source>
        <strain evidence="3 4">Egypt</strain>
    </source>
</reference>
<dbReference type="Gene3D" id="1.25.40.180">
    <property type="match status" value="1"/>
</dbReference>
<feature type="region of interest" description="Disordered" evidence="1">
    <location>
        <begin position="1"/>
        <end position="111"/>
    </location>
</feature>
<feature type="compositionally biased region" description="Polar residues" evidence="1">
    <location>
        <begin position="385"/>
        <end position="403"/>
    </location>
</feature>